<dbReference type="InterPro" id="IPR003439">
    <property type="entry name" value="ABC_transporter-like_ATP-bd"/>
</dbReference>
<evidence type="ECO:0000256" key="3">
    <source>
        <dbReference type="ARBA" id="ARBA00022741"/>
    </source>
</evidence>
<dbReference type="EMBL" id="RAZT01000010">
    <property type="protein sequence ID" value="RKN29980.1"/>
    <property type="molecule type" value="Genomic_DNA"/>
</dbReference>
<protein>
    <submittedName>
        <fullName evidence="6">ABC transporter ATP-binding protein</fullName>
    </submittedName>
</protein>
<dbReference type="SMART" id="SM00382">
    <property type="entry name" value="AAA"/>
    <property type="match status" value="1"/>
</dbReference>
<organism evidence="6 7">
    <name type="scientific">Micromonospora musae</name>
    <dbReference type="NCBI Taxonomy" id="1894970"/>
    <lineage>
        <taxon>Bacteria</taxon>
        <taxon>Bacillati</taxon>
        <taxon>Actinomycetota</taxon>
        <taxon>Actinomycetes</taxon>
        <taxon>Micromonosporales</taxon>
        <taxon>Micromonosporaceae</taxon>
        <taxon>Micromonospora</taxon>
    </lineage>
</organism>
<evidence type="ECO:0000256" key="2">
    <source>
        <dbReference type="ARBA" id="ARBA00022448"/>
    </source>
</evidence>
<dbReference type="AlphaFoldDB" id="A0A3A9XWY8"/>
<evidence type="ECO:0000313" key="7">
    <source>
        <dbReference type="Proteomes" id="UP000275865"/>
    </source>
</evidence>
<keyword evidence="3" id="KW-0547">Nucleotide-binding</keyword>
<comment type="similarity">
    <text evidence="1">Belongs to the ABC transporter superfamily.</text>
</comment>
<dbReference type="PANTHER" id="PTHR43335:SF3">
    <property type="entry name" value="ABC TRANSPORTER"/>
    <property type="match status" value="1"/>
</dbReference>
<dbReference type="InterPro" id="IPR027417">
    <property type="entry name" value="P-loop_NTPase"/>
</dbReference>
<dbReference type="Pfam" id="PF00005">
    <property type="entry name" value="ABC_tran"/>
    <property type="match status" value="1"/>
</dbReference>
<dbReference type="InterPro" id="IPR003593">
    <property type="entry name" value="AAA+_ATPase"/>
</dbReference>
<evidence type="ECO:0000313" key="6">
    <source>
        <dbReference type="EMBL" id="RKN29980.1"/>
    </source>
</evidence>
<reference evidence="6 7" key="1">
    <citation type="submission" date="2018-09" db="EMBL/GenBank/DDBJ databases">
        <title>Micromonospora sp. nov. MS1-9, isolated from a root of Musa sp.</title>
        <authorList>
            <person name="Kuncharoen N."/>
            <person name="Kudo T."/>
            <person name="Ohkuma M."/>
            <person name="Yuki M."/>
            <person name="Tanasupawat S."/>
        </authorList>
    </citation>
    <scope>NUCLEOTIDE SEQUENCE [LARGE SCALE GENOMIC DNA]</scope>
    <source>
        <strain evidence="6 7">MS1-9</strain>
    </source>
</reference>
<feature type="domain" description="ABC transporter" evidence="5">
    <location>
        <begin position="24"/>
        <end position="226"/>
    </location>
</feature>
<proteinExistence type="inferred from homology"/>
<evidence type="ECO:0000256" key="4">
    <source>
        <dbReference type="ARBA" id="ARBA00022840"/>
    </source>
</evidence>
<dbReference type="GO" id="GO:0005524">
    <property type="term" value="F:ATP binding"/>
    <property type="evidence" value="ECO:0007669"/>
    <property type="project" value="UniProtKB-KW"/>
</dbReference>
<evidence type="ECO:0000259" key="5">
    <source>
        <dbReference type="PROSITE" id="PS50893"/>
    </source>
</evidence>
<dbReference type="GO" id="GO:0016887">
    <property type="term" value="F:ATP hydrolysis activity"/>
    <property type="evidence" value="ECO:0007669"/>
    <property type="project" value="InterPro"/>
</dbReference>
<accession>A0A3A9XWY8</accession>
<dbReference type="Gene3D" id="3.40.50.300">
    <property type="entry name" value="P-loop containing nucleotide triphosphate hydrolases"/>
    <property type="match status" value="1"/>
</dbReference>
<dbReference type="CDD" id="cd03230">
    <property type="entry name" value="ABC_DR_subfamily_A"/>
    <property type="match status" value="1"/>
</dbReference>
<keyword evidence="4 6" id="KW-0067">ATP-binding</keyword>
<dbReference type="Proteomes" id="UP000275865">
    <property type="component" value="Unassembled WGS sequence"/>
</dbReference>
<name>A0A3A9XWY8_9ACTN</name>
<dbReference type="InterPro" id="IPR017871">
    <property type="entry name" value="ABC_transporter-like_CS"/>
</dbReference>
<dbReference type="PROSITE" id="PS00211">
    <property type="entry name" value="ABC_TRANSPORTER_1"/>
    <property type="match status" value="1"/>
</dbReference>
<dbReference type="PROSITE" id="PS50893">
    <property type="entry name" value="ABC_TRANSPORTER_2"/>
    <property type="match status" value="1"/>
</dbReference>
<dbReference type="PANTHER" id="PTHR43335">
    <property type="entry name" value="ABC TRANSPORTER, ATP-BINDING PROTEIN"/>
    <property type="match status" value="1"/>
</dbReference>
<dbReference type="SUPFAM" id="SSF52540">
    <property type="entry name" value="P-loop containing nucleoside triphosphate hydrolases"/>
    <property type="match status" value="1"/>
</dbReference>
<evidence type="ECO:0000256" key="1">
    <source>
        <dbReference type="ARBA" id="ARBA00005417"/>
    </source>
</evidence>
<sequence>MPDGKISATRDRESSGAVAGGYAVEVTDLTVTYGSTTVIDGLNLQVPTGAVVALTGENGVGKSTLLRCVTGLQQASGGAVTVFGEPPESGPVFWRQVATTVESPTWYHGLTVREHLDLVRVANGEDPADGRIDEVCALLGITGLADSLPITLSSGQRQRFLLAATFVRPSRLLVLDEPEQRLDTAAKRALAAHLRDYLAGGGTLLMASHDERFWHDVGADEVGLRRAED</sequence>
<gene>
    <name evidence="6" type="ORF">D7044_20450</name>
</gene>
<keyword evidence="2" id="KW-0813">Transport</keyword>
<dbReference type="RefSeq" id="WP_120689929.1">
    <property type="nucleotide sequence ID" value="NZ_RAZT01000010.1"/>
</dbReference>
<comment type="caution">
    <text evidence="6">The sequence shown here is derived from an EMBL/GenBank/DDBJ whole genome shotgun (WGS) entry which is preliminary data.</text>
</comment>